<dbReference type="InterPro" id="IPR029057">
    <property type="entry name" value="PRTase-like"/>
</dbReference>
<dbReference type="EMBL" id="CP022572">
    <property type="protein sequence ID" value="AZU63973.1"/>
    <property type="molecule type" value="Genomic_DNA"/>
</dbReference>
<sequence length="238" mass="27473">MNLFQQNHCLICHEIILPDVGWRALFSVEKEQLICVECERKFEKIDGETCRICNRPLHLLDAKFRDDDLCHDCFRWEGDEEWRGYLTKNTSLFLYNDFLKEVIAKFKFRGDYVLAKVFAMYVKVLAANMKADLFVPIPLSEERLYERGFNQAAALLREADLPAALILTRVHSEKQSKKSRSERIHLPQVFNLTHEADVEGKRIVLIDDIYTTGSTLRHAAKLLKQAGAANIESITAAR</sequence>
<dbReference type="AlphaFoldDB" id="A0A3T0I3S8"/>
<dbReference type="InterPro" id="IPR000836">
    <property type="entry name" value="PRTase_dom"/>
</dbReference>
<dbReference type="GO" id="GO:0016757">
    <property type="term" value="F:glycosyltransferase activity"/>
    <property type="evidence" value="ECO:0007669"/>
    <property type="project" value="UniProtKB-KW"/>
</dbReference>
<dbReference type="STRING" id="1193713.GCA_001636315_01590"/>
<dbReference type="Proteomes" id="UP000282892">
    <property type="component" value="Chromosome"/>
</dbReference>
<feature type="domain" description="Phosphoribosyltransferase" evidence="2">
    <location>
        <begin position="147"/>
        <end position="236"/>
    </location>
</feature>
<reference evidence="3 4" key="1">
    <citation type="submission" date="2017-07" db="EMBL/GenBank/DDBJ databases">
        <title>The complete genome sequence of Bacillus mesonae strain H20-5, an efficient strain improving plant abiotic stress resistance.</title>
        <authorList>
            <person name="Kim S.Y."/>
            <person name="Song H."/>
            <person name="Sang M.K."/>
            <person name="Weon H.-Y."/>
            <person name="Song J."/>
        </authorList>
    </citation>
    <scope>NUCLEOTIDE SEQUENCE [LARGE SCALE GENOMIC DNA]</scope>
    <source>
        <strain evidence="3 4">H20-5</strain>
    </source>
</reference>
<keyword evidence="4" id="KW-1185">Reference proteome</keyword>
<dbReference type="PANTHER" id="PTHR47505">
    <property type="entry name" value="DNA UTILIZATION PROTEIN YHGH"/>
    <property type="match status" value="1"/>
</dbReference>
<evidence type="ECO:0000256" key="1">
    <source>
        <dbReference type="ARBA" id="ARBA00008007"/>
    </source>
</evidence>
<dbReference type="Gene3D" id="3.40.50.2020">
    <property type="match status" value="1"/>
</dbReference>
<dbReference type="Pfam" id="PF00156">
    <property type="entry name" value="Pribosyltran"/>
    <property type="match status" value="1"/>
</dbReference>
<dbReference type="PANTHER" id="PTHR47505:SF1">
    <property type="entry name" value="DNA UTILIZATION PROTEIN YHGH"/>
    <property type="match status" value="1"/>
</dbReference>
<evidence type="ECO:0000259" key="2">
    <source>
        <dbReference type="Pfam" id="PF00156"/>
    </source>
</evidence>
<keyword evidence="3" id="KW-0328">Glycosyltransferase</keyword>
<comment type="similarity">
    <text evidence="1">Belongs to the ComF/GntX family.</text>
</comment>
<dbReference type="CDD" id="cd06223">
    <property type="entry name" value="PRTases_typeI"/>
    <property type="match status" value="1"/>
</dbReference>
<proteinExistence type="inferred from homology"/>
<dbReference type="RefSeq" id="WP_127488650.1">
    <property type="nucleotide sequence ID" value="NZ_CP022572.1"/>
</dbReference>
<dbReference type="InterPro" id="IPR051910">
    <property type="entry name" value="ComF/GntX_DNA_util-trans"/>
</dbReference>
<dbReference type="SUPFAM" id="SSF53271">
    <property type="entry name" value="PRTase-like"/>
    <property type="match status" value="1"/>
</dbReference>
<evidence type="ECO:0000313" key="4">
    <source>
        <dbReference type="Proteomes" id="UP000282892"/>
    </source>
</evidence>
<dbReference type="OrthoDB" id="9779910at2"/>
<gene>
    <name evidence="3" type="ORF">CHR53_23465</name>
</gene>
<keyword evidence="3" id="KW-0808">Transferase</keyword>
<organism evidence="3 4">
    <name type="scientific">Neobacillus mesonae</name>
    <dbReference type="NCBI Taxonomy" id="1193713"/>
    <lineage>
        <taxon>Bacteria</taxon>
        <taxon>Bacillati</taxon>
        <taxon>Bacillota</taxon>
        <taxon>Bacilli</taxon>
        <taxon>Bacillales</taxon>
        <taxon>Bacillaceae</taxon>
        <taxon>Neobacillus</taxon>
    </lineage>
</organism>
<protein>
    <submittedName>
        <fullName evidence="3">Amidophosphoribosyltransferase</fullName>
    </submittedName>
</protein>
<dbReference type="KEGG" id="nmk:CHR53_23465"/>
<name>A0A3T0I3S8_9BACI</name>
<evidence type="ECO:0000313" key="3">
    <source>
        <dbReference type="EMBL" id="AZU63973.1"/>
    </source>
</evidence>
<accession>A0A3T0I3S8</accession>